<proteinExistence type="inferred from homology"/>
<evidence type="ECO:0000256" key="8">
    <source>
        <dbReference type="SAM" id="MobiDB-lite"/>
    </source>
</evidence>
<dbReference type="EMBL" id="CAKKNE010000005">
    <property type="protein sequence ID" value="CAH0377864.1"/>
    <property type="molecule type" value="Genomic_DNA"/>
</dbReference>
<dbReference type="GO" id="GO:0016020">
    <property type="term" value="C:membrane"/>
    <property type="evidence" value="ECO:0007669"/>
    <property type="project" value="UniProtKB-SubCell"/>
</dbReference>
<sequence>MKNKRVAVLAALALLVALRSFHVELPHHHSAAPPPAQLAPPARLAPPVGRRREATPILASSKHKLPFAIYSISCAEAQDCATTTIVGQLEGACDARERTLERASLNEWAQWRRDFEKKHRRSGCKVCVASEWKTKVRRAVAQALNEEYASRSPSGGYLAKDRASLDLYCAYSSSGGEETVVKSSTRDLATFLRRRSTIVFECPVPPSLRRAALNDGLHVRIAPHKNLEGAHPSLPLLVQRAVKWPDNGPKIGACAWVKGGAYHDRDGNILGLPAARVAEWLAHLRVLGVGHVLITDNSDGVFAKALSGQSARETSPLKVAYDGFSSITVVPWPSLEDDRDQCDPGRVEASIIKESNATCTTQSLFGRPAQYAAQNTCHRRLVAAGAQWVTHNDVDEFLVPPPSLNAEQYLMELLTPFGERRLPPRALALPCVFFAPCRMDNHGMPVGQSDKMLLSEGTCAGKAQLHRQKLIAHASVTHLWVHYAFAAKQGVGDVVYLLPEKQLMLAHLRLGYSFDSALASRAVDNFGEITQTEEKRFVELYDERLSAGGETCVAAKKKTEEFWKALTPAQRKARAAESILERTKRNRRETGLGISDCDLLGEDMFGWCWCVDDAPARLALRTRAELVARWDVSSLRREVDAAWPAVGAVPNAPTRGW</sequence>
<evidence type="ECO:0000256" key="5">
    <source>
        <dbReference type="ARBA" id="ARBA00022692"/>
    </source>
</evidence>
<keyword evidence="11" id="KW-1185">Reference proteome</keyword>
<feature type="signal peptide" evidence="9">
    <location>
        <begin position="1"/>
        <end position="20"/>
    </location>
</feature>
<keyword evidence="7" id="KW-0472">Membrane</keyword>
<accession>A0A8J2SYC1</accession>
<keyword evidence="4" id="KW-0808">Transferase</keyword>
<dbReference type="PANTHER" id="PTHR21461">
    <property type="entry name" value="GLYCOSYLTRANSFERASE FAMILY 92 PROTEIN"/>
    <property type="match status" value="1"/>
</dbReference>
<feature type="chain" id="PRO_5035205717" description="Glycosyltransferase family 92 protein" evidence="9">
    <location>
        <begin position="21"/>
        <end position="657"/>
    </location>
</feature>
<evidence type="ECO:0000256" key="2">
    <source>
        <dbReference type="ARBA" id="ARBA00007647"/>
    </source>
</evidence>
<evidence type="ECO:0000313" key="10">
    <source>
        <dbReference type="EMBL" id="CAH0377864.1"/>
    </source>
</evidence>
<dbReference type="PANTHER" id="PTHR21461:SF69">
    <property type="entry name" value="GLYCOSYLTRANSFERASE FAMILY 92 PROTEIN"/>
    <property type="match status" value="1"/>
</dbReference>
<evidence type="ECO:0000256" key="6">
    <source>
        <dbReference type="ARBA" id="ARBA00022989"/>
    </source>
</evidence>
<keyword evidence="6" id="KW-1133">Transmembrane helix</keyword>
<protein>
    <recommendedName>
        <fullName evidence="12">Glycosyltransferase family 92 protein</fullName>
    </recommendedName>
</protein>
<organism evidence="10 11">
    <name type="scientific">Pelagomonas calceolata</name>
    <dbReference type="NCBI Taxonomy" id="35677"/>
    <lineage>
        <taxon>Eukaryota</taxon>
        <taxon>Sar</taxon>
        <taxon>Stramenopiles</taxon>
        <taxon>Ochrophyta</taxon>
        <taxon>Pelagophyceae</taxon>
        <taxon>Pelagomonadales</taxon>
        <taxon>Pelagomonadaceae</taxon>
        <taxon>Pelagomonas</taxon>
    </lineage>
</organism>
<dbReference type="GO" id="GO:0016757">
    <property type="term" value="F:glycosyltransferase activity"/>
    <property type="evidence" value="ECO:0007669"/>
    <property type="project" value="UniProtKB-KW"/>
</dbReference>
<dbReference type="Pfam" id="PF01697">
    <property type="entry name" value="Glyco_transf_92"/>
    <property type="match status" value="1"/>
</dbReference>
<comment type="subcellular location">
    <subcellularLocation>
        <location evidence="1">Membrane</location>
        <topology evidence="1">Single-pass membrane protein</topology>
    </subcellularLocation>
</comment>
<evidence type="ECO:0008006" key="12">
    <source>
        <dbReference type="Google" id="ProtNLM"/>
    </source>
</evidence>
<evidence type="ECO:0000256" key="3">
    <source>
        <dbReference type="ARBA" id="ARBA00022676"/>
    </source>
</evidence>
<evidence type="ECO:0000256" key="9">
    <source>
        <dbReference type="SAM" id="SignalP"/>
    </source>
</evidence>
<comment type="caution">
    <text evidence="10">The sequence shown here is derived from an EMBL/GenBank/DDBJ whole genome shotgun (WGS) entry which is preliminary data.</text>
</comment>
<reference evidence="10" key="1">
    <citation type="submission" date="2021-11" db="EMBL/GenBank/DDBJ databases">
        <authorList>
            <consortium name="Genoscope - CEA"/>
            <person name="William W."/>
        </authorList>
    </citation>
    <scope>NUCLEOTIDE SEQUENCE</scope>
</reference>
<feature type="region of interest" description="Disordered" evidence="8">
    <location>
        <begin position="29"/>
        <end position="50"/>
    </location>
</feature>
<gene>
    <name evidence="10" type="ORF">PECAL_5P23840</name>
</gene>
<keyword evidence="3" id="KW-0328">Glycosyltransferase</keyword>
<evidence type="ECO:0000256" key="1">
    <source>
        <dbReference type="ARBA" id="ARBA00004167"/>
    </source>
</evidence>
<dbReference type="GO" id="GO:0005737">
    <property type="term" value="C:cytoplasm"/>
    <property type="evidence" value="ECO:0007669"/>
    <property type="project" value="TreeGrafter"/>
</dbReference>
<keyword evidence="5" id="KW-0812">Transmembrane</keyword>
<name>A0A8J2SYC1_9STRA</name>
<dbReference type="InterPro" id="IPR008166">
    <property type="entry name" value="Glyco_transf_92"/>
</dbReference>
<evidence type="ECO:0000256" key="7">
    <source>
        <dbReference type="ARBA" id="ARBA00023136"/>
    </source>
</evidence>
<dbReference type="Proteomes" id="UP000789595">
    <property type="component" value="Unassembled WGS sequence"/>
</dbReference>
<dbReference type="OrthoDB" id="205082at2759"/>
<comment type="similarity">
    <text evidence="2">Belongs to the glycosyltransferase 92 family.</text>
</comment>
<evidence type="ECO:0000256" key="4">
    <source>
        <dbReference type="ARBA" id="ARBA00022679"/>
    </source>
</evidence>
<evidence type="ECO:0000313" key="11">
    <source>
        <dbReference type="Proteomes" id="UP000789595"/>
    </source>
</evidence>
<dbReference type="AlphaFoldDB" id="A0A8J2SYC1"/>
<keyword evidence="9" id="KW-0732">Signal</keyword>